<organism evidence="1 2">
    <name type="scientific">Burkholderia metallica</name>
    <dbReference type="NCBI Taxonomy" id="488729"/>
    <lineage>
        <taxon>Bacteria</taxon>
        <taxon>Pseudomonadati</taxon>
        <taxon>Pseudomonadota</taxon>
        <taxon>Betaproteobacteria</taxon>
        <taxon>Burkholderiales</taxon>
        <taxon>Burkholderiaceae</taxon>
        <taxon>Burkholderia</taxon>
        <taxon>Burkholderia cepacia complex</taxon>
    </lineage>
</organism>
<keyword evidence="2" id="KW-1185">Reference proteome</keyword>
<dbReference type="RefSeq" id="WP_264167487.1">
    <property type="nucleotide sequence ID" value="NZ_CADFDC010000017.1"/>
</dbReference>
<gene>
    <name evidence="1" type="ORF">QZM52_18945</name>
</gene>
<protein>
    <submittedName>
        <fullName evidence="1">Uncharacterized protein</fullName>
    </submittedName>
</protein>
<evidence type="ECO:0000313" key="2">
    <source>
        <dbReference type="Proteomes" id="UP001171606"/>
    </source>
</evidence>
<reference evidence="1" key="1">
    <citation type="submission" date="2023-07" db="EMBL/GenBank/DDBJ databases">
        <title>A collection of bacterial strains from the Burkholderia cepacia Research Laboratory and Repository.</title>
        <authorList>
            <person name="Lipuma J."/>
            <person name="Spilker T."/>
            <person name="Caverly L."/>
        </authorList>
    </citation>
    <scope>NUCLEOTIDE SEQUENCE</scope>
    <source>
        <strain evidence="1">AU42020</strain>
    </source>
</reference>
<sequence length="40" mass="4527">MSERLDDCKLAILAVDGFDEAELPAFISNQQFDRLTARRA</sequence>
<dbReference type="Proteomes" id="UP001171606">
    <property type="component" value="Unassembled WGS sequence"/>
</dbReference>
<proteinExistence type="predicted"/>
<evidence type="ECO:0000313" key="1">
    <source>
        <dbReference type="EMBL" id="MDN7933368.1"/>
    </source>
</evidence>
<accession>A0ABT8PE73</accession>
<comment type="caution">
    <text evidence="1">The sequence shown here is derived from an EMBL/GenBank/DDBJ whole genome shotgun (WGS) entry which is preliminary data.</text>
</comment>
<name>A0ABT8PE73_9BURK</name>
<dbReference type="EMBL" id="JAUJSQ010000006">
    <property type="protein sequence ID" value="MDN7933368.1"/>
    <property type="molecule type" value="Genomic_DNA"/>
</dbReference>